<organism evidence="1 2">
    <name type="scientific">Nocardioides vastitatis</name>
    <dbReference type="NCBI Taxonomy" id="2568655"/>
    <lineage>
        <taxon>Bacteria</taxon>
        <taxon>Bacillati</taxon>
        <taxon>Actinomycetota</taxon>
        <taxon>Actinomycetes</taxon>
        <taxon>Propionibacteriales</taxon>
        <taxon>Nocardioidaceae</taxon>
        <taxon>Nocardioides</taxon>
    </lineage>
</organism>
<keyword evidence="2" id="KW-1185">Reference proteome</keyword>
<name>A0ABW0ZJU1_9ACTN</name>
<dbReference type="Proteomes" id="UP001596072">
    <property type="component" value="Unassembled WGS sequence"/>
</dbReference>
<comment type="caution">
    <text evidence="1">The sequence shown here is derived from an EMBL/GenBank/DDBJ whole genome shotgun (WGS) entry which is preliminary data.</text>
</comment>
<gene>
    <name evidence="1" type="ORF">ACFPQB_20415</name>
</gene>
<accession>A0ABW0ZJU1</accession>
<evidence type="ECO:0000313" key="2">
    <source>
        <dbReference type="Proteomes" id="UP001596072"/>
    </source>
</evidence>
<sequence>MWTGPPDPNRSPTRRPSAIHPLRFLLLPVVLLALLPLAACSDDAPPPSSSGGAFDDVAQLMQRTLNVRAAALRQRDEARFRRTLDRSDAALVEQQVTYFHNISQLPVGVLRLRLDADTVTPEDGTGDYWAEVVVVLRLDGYDAAAVRTLDRYRFTPSKNGARMVIASTTDHAWEADRPGNAQPWDLGRVHVEQAVGVLGIFDDATADHAEAVVEAASNGQYDVRAVVGADDSPSSSGVVVYSLADPAFLRGLAGRTVGDPDRADGLTIAVPVDASDLSKGVASYRMFLNPRVLDVEPGVLGRLVRHELTHATLGKRGHGAPLWLSEGIAEYVSVRQMPPGRRRLPASALSVGGAAEDLPGEEEFSGAQAEAWYAVSWWVCEYVASTYGEQMLFELLDRLADGADQDDVLPEVLGITPAQLTQRGVALMTTTYDR</sequence>
<evidence type="ECO:0008006" key="3">
    <source>
        <dbReference type="Google" id="ProtNLM"/>
    </source>
</evidence>
<proteinExistence type="predicted"/>
<reference evidence="2" key="1">
    <citation type="journal article" date="2019" name="Int. J. Syst. Evol. Microbiol.">
        <title>The Global Catalogue of Microorganisms (GCM) 10K type strain sequencing project: providing services to taxonomists for standard genome sequencing and annotation.</title>
        <authorList>
            <consortium name="The Broad Institute Genomics Platform"/>
            <consortium name="The Broad Institute Genome Sequencing Center for Infectious Disease"/>
            <person name="Wu L."/>
            <person name="Ma J."/>
        </authorList>
    </citation>
    <scope>NUCLEOTIDE SEQUENCE [LARGE SCALE GENOMIC DNA]</scope>
    <source>
        <strain evidence="2">YIM 94188</strain>
    </source>
</reference>
<dbReference type="EMBL" id="JBHSNS010000014">
    <property type="protein sequence ID" value="MFC5731286.1"/>
    <property type="molecule type" value="Genomic_DNA"/>
</dbReference>
<evidence type="ECO:0000313" key="1">
    <source>
        <dbReference type="EMBL" id="MFC5731286.1"/>
    </source>
</evidence>
<protein>
    <recommendedName>
        <fullName evidence="3">Peptidase MA-like domain-containing protein</fullName>
    </recommendedName>
</protein>
<dbReference type="RefSeq" id="WP_136433686.1">
    <property type="nucleotide sequence ID" value="NZ_JBHSNS010000014.1"/>
</dbReference>